<organism evidence="6 7">
    <name type="scientific">candidate division KD3-62 bacterium DG_56</name>
    <dbReference type="NCBI Taxonomy" id="1704032"/>
    <lineage>
        <taxon>Bacteria</taxon>
        <taxon>candidate division KD3-62</taxon>
    </lineage>
</organism>
<dbReference type="Proteomes" id="UP000052020">
    <property type="component" value="Unassembled WGS sequence"/>
</dbReference>
<feature type="domain" description="GxGYxYP putative glycoside hydrolase first N-terminal" evidence="3">
    <location>
        <begin position="48"/>
        <end position="108"/>
    </location>
</feature>
<reference evidence="6 7" key="1">
    <citation type="journal article" date="2015" name="Microbiome">
        <title>Genomic resolution of linkages in carbon, nitrogen, and sulfur cycling among widespread estuary sediment bacteria.</title>
        <authorList>
            <person name="Baker B.J."/>
            <person name="Lazar C.S."/>
            <person name="Teske A.P."/>
            <person name="Dick G.J."/>
        </authorList>
    </citation>
    <scope>NUCLEOTIDE SEQUENCE [LARGE SCALE GENOMIC DNA]</scope>
    <source>
        <strain evidence="6">DG_56</strain>
    </source>
</reference>
<keyword evidence="1" id="KW-0732">Signal</keyword>
<comment type="caution">
    <text evidence="6">The sequence shown here is derived from an EMBL/GenBank/DDBJ whole genome shotgun (WGS) entry which is preliminary data.</text>
</comment>
<accession>A0A0S7XMF7</accession>
<dbReference type="AlphaFoldDB" id="A0A0S7XMF7"/>
<dbReference type="PANTHER" id="PTHR37321">
    <property type="entry name" value="EXPORTED PROTEIN-RELATED"/>
    <property type="match status" value="1"/>
</dbReference>
<evidence type="ECO:0000259" key="2">
    <source>
        <dbReference type="Pfam" id="PF14323"/>
    </source>
</evidence>
<feature type="domain" description="GxGYxYP putative glycoside hydrolase third N-terminal" evidence="5">
    <location>
        <begin position="206"/>
        <end position="291"/>
    </location>
</feature>
<dbReference type="InterPro" id="IPR048309">
    <property type="entry name" value="GxGYxYP_N_3rd"/>
</dbReference>
<evidence type="ECO:0000313" key="7">
    <source>
        <dbReference type="Proteomes" id="UP000052020"/>
    </source>
</evidence>
<dbReference type="Pfam" id="PF20957">
    <property type="entry name" value="GxGYxYP_N_2nd"/>
    <property type="match status" value="1"/>
</dbReference>
<feature type="chain" id="PRO_5006640137" evidence="1">
    <location>
        <begin position="20"/>
        <end position="537"/>
    </location>
</feature>
<dbReference type="EMBL" id="LIZY01000079">
    <property type="protein sequence ID" value="KPJ63574.1"/>
    <property type="molecule type" value="Genomic_DNA"/>
</dbReference>
<feature type="signal peptide" evidence="1">
    <location>
        <begin position="1"/>
        <end position="19"/>
    </location>
</feature>
<feature type="domain" description="GxGYxYP putative glycoside hydrolase C-terminal" evidence="2">
    <location>
        <begin position="315"/>
        <end position="445"/>
    </location>
</feature>
<evidence type="ECO:0000256" key="1">
    <source>
        <dbReference type="SAM" id="SignalP"/>
    </source>
</evidence>
<dbReference type="Pfam" id="PF14323">
    <property type="entry name" value="GxGYxYP_C"/>
    <property type="match status" value="1"/>
</dbReference>
<dbReference type="Gene3D" id="3.20.20.490">
    <property type="entry name" value="GxGYxYP glycoside hydrolase, C-terminal domain"/>
    <property type="match status" value="1"/>
</dbReference>
<evidence type="ECO:0000259" key="5">
    <source>
        <dbReference type="Pfam" id="PF20958"/>
    </source>
</evidence>
<dbReference type="InterPro" id="IPR025832">
    <property type="entry name" value="GxGYxYP_C"/>
</dbReference>
<dbReference type="InterPro" id="IPR048310">
    <property type="entry name" value="GxGYxYP_N_2nd"/>
</dbReference>
<proteinExistence type="predicted"/>
<dbReference type="InterPro" id="IPR038410">
    <property type="entry name" value="GxGYxYP_C_sf"/>
</dbReference>
<name>A0A0S7XMF7_9BACT</name>
<dbReference type="Pfam" id="PF20958">
    <property type="entry name" value="GxGYxYP_N_3rd"/>
    <property type="match status" value="1"/>
</dbReference>
<evidence type="ECO:0000259" key="4">
    <source>
        <dbReference type="Pfam" id="PF20957"/>
    </source>
</evidence>
<gene>
    <name evidence="6" type="ORF">AMK68_03690</name>
</gene>
<dbReference type="PANTHER" id="PTHR37321:SF1">
    <property type="entry name" value="EXPORTED PROTEIN"/>
    <property type="match status" value="1"/>
</dbReference>
<sequence>MSELRLLLCATMLTIPLFADTVVSGKQAARKAYTYRPVVGGVEYDDLILLLTLQGIVNRTGPRLFYDTEGRSDWGPADRRWVRIYRDRKGFTFQQIDSLDRLIDTFRSRLRGAVVYDPGLDATRYVAITVGALNNWLPVTPAQRKGRLGDLPVRADLRGRWQTSREVYRWAIKELLPRCHRRLAYNAGKSHDDVNMGWDPAVIMALDYAVARRGFVFNLSPAARPTSYDNDTQLVAGYPDDAALMDTILKALDRPAQIYGWAEPEWTFVQRLSRRGHVLVCGHAGNLSFHARVPCRKRRFRQPRHGRTAIAQPEDKYYLAFMTNEGDTPRVLATFFFGAWLDAHRGEIPINWGVSPALLAEFPALAEYYYETATENDYFYAGVSGSGYAFIDRLPNVGQLAEFGRPFFRNADIDVVDSWDYTKFRPDRYDEYARTAGVKLFTLLPRGPSRIEMLPCGVPAIVPDGRVHYKIDDVDQVVRAIEAIAKENPPPFLIPLYGGLGHQAIQRYRKIARGLDPERFEFVGLDDLRPLATKMGS</sequence>
<feature type="domain" description="GxGYxYP putative glycoside hydrolase second N-terminal" evidence="4">
    <location>
        <begin position="111"/>
        <end position="179"/>
    </location>
</feature>
<evidence type="ECO:0000259" key="3">
    <source>
        <dbReference type="Pfam" id="PF16216"/>
    </source>
</evidence>
<dbReference type="Pfam" id="PF16216">
    <property type="entry name" value="GxGYxYP_N"/>
    <property type="match status" value="1"/>
</dbReference>
<dbReference type="InterPro" id="IPR032626">
    <property type="entry name" value="GxGYxYP_N_1st"/>
</dbReference>
<protein>
    <submittedName>
        <fullName evidence="6">Uncharacterized protein</fullName>
    </submittedName>
</protein>
<evidence type="ECO:0000313" key="6">
    <source>
        <dbReference type="EMBL" id="KPJ63574.1"/>
    </source>
</evidence>